<dbReference type="PANTHER" id="PTHR31157:SF1">
    <property type="entry name" value="SCP DOMAIN-CONTAINING PROTEIN"/>
    <property type="match status" value="1"/>
</dbReference>
<dbReference type="InterPro" id="IPR001119">
    <property type="entry name" value="SLH_dom"/>
</dbReference>
<evidence type="ECO:0000313" key="5">
    <source>
        <dbReference type="Proteomes" id="UP001447979"/>
    </source>
</evidence>
<comment type="caution">
    <text evidence="4">The sequence shown here is derived from an EMBL/GenBank/DDBJ whole genome shotgun (WGS) entry which is preliminary data.</text>
</comment>
<dbReference type="Gene3D" id="3.40.33.10">
    <property type="entry name" value="CAP"/>
    <property type="match status" value="1"/>
</dbReference>
<organism evidence="4 5">
    <name type="scientific">Peptoniphilus hominis</name>
    <name type="common">ex Hitch et al. 2025</name>
    <dbReference type="NCBI Taxonomy" id="3133174"/>
    <lineage>
        <taxon>Bacteria</taxon>
        <taxon>Bacillati</taxon>
        <taxon>Bacillota</taxon>
        <taxon>Tissierellia</taxon>
        <taxon>Tissierellales</taxon>
        <taxon>Peptoniphilaceae</taxon>
        <taxon>Peptoniphilus</taxon>
    </lineage>
</organism>
<feature type="domain" description="SLH" evidence="3">
    <location>
        <begin position="76"/>
        <end position="145"/>
    </location>
</feature>
<dbReference type="SUPFAM" id="SSF55797">
    <property type="entry name" value="PR-1-like"/>
    <property type="match status" value="1"/>
</dbReference>
<dbReference type="Proteomes" id="UP001447979">
    <property type="component" value="Unassembled WGS sequence"/>
</dbReference>
<proteinExistence type="predicted"/>
<feature type="domain" description="SLH" evidence="3">
    <location>
        <begin position="15"/>
        <end position="75"/>
    </location>
</feature>
<dbReference type="Pfam" id="PF00395">
    <property type="entry name" value="SLH"/>
    <property type="match status" value="2"/>
</dbReference>
<accession>A0ABV1CFR7</accession>
<dbReference type="EMBL" id="JBBMFO010000003">
    <property type="protein sequence ID" value="MEQ2400422.1"/>
    <property type="molecule type" value="Genomic_DNA"/>
</dbReference>
<gene>
    <name evidence="4" type="ORF">WMO19_02240</name>
</gene>
<dbReference type="PANTHER" id="PTHR31157">
    <property type="entry name" value="SCP DOMAIN-CONTAINING PROTEIN"/>
    <property type="match status" value="1"/>
</dbReference>
<dbReference type="InterPro" id="IPR014044">
    <property type="entry name" value="CAP_dom"/>
</dbReference>
<evidence type="ECO:0000259" key="3">
    <source>
        <dbReference type="PROSITE" id="PS51272"/>
    </source>
</evidence>
<dbReference type="Pfam" id="PF00188">
    <property type="entry name" value="CAP"/>
    <property type="match status" value="1"/>
</dbReference>
<evidence type="ECO:0000256" key="2">
    <source>
        <dbReference type="SAM" id="SignalP"/>
    </source>
</evidence>
<feature type="signal peptide" evidence="2">
    <location>
        <begin position="1"/>
        <end position="25"/>
    </location>
</feature>
<sequence>MKKFCKIFSVILLATSLLIPSSVLASERNDKIDALKSSGVVKGYPDGSLGLDKNITRAEIAVVLTQIKGVNAKASGKQVFKDLDMDHWARSYVEAACQIKNPQGIPALAGYPDGSFKASNNITYAEILKILVAANKADLTSSDVDKATWPSSWINWANSMGIIGPNSGIGNFNPNDYAPRGDVFVMIFNSLSNEGKPSQLNSLENSKKNAKETIEIDLPGYIGTNPSENPNPVTNNAENKKTAGKSNMEIINSFNNGESFNHDRFHQEFLALVNADRQKLGLNPLSWADDLDRGCIARSEELAKYGSITVNGRSHVRLDGSKWDTAVDYLESQLKTTTRGENLANLAYSYSGDEMMADLNKILTDERAMAEKFYTNWWNSPGHRDNMMDPNYTCLSVQVRASNNIRKGGLGKNSYFIVGTTLFRGDYRDYGKKNDFGDDNGFGNFNGFDGFGNSKYYIEH</sequence>
<keyword evidence="2" id="KW-0732">Signal</keyword>
<feature type="compositionally biased region" description="Polar residues" evidence="1">
    <location>
        <begin position="224"/>
        <end position="237"/>
    </location>
</feature>
<protein>
    <submittedName>
        <fullName evidence="4">S-layer homology domain-containing protein</fullName>
    </submittedName>
</protein>
<dbReference type="CDD" id="cd05379">
    <property type="entry name" value="CAP_bacterial"/>
    <property type="match status" value="1"/>
</dbReference>
<dbReference type="RefSeq" id="WP_349170029.1">
    <property type="nucleotide sequence ID" value="NZ_JBBMFO010000003.1"/>
</dbReference>
<feature type="chain" id="PRO_5045374587" evidence="2">
    <location>
        <begin position="26"/>
        <end position="460"/>
    </location>
</feature>
<name>A0ABV1CFR7_9FIRM</name>
<reference evidence="4 5" key="1">
    <citation type="submission" date="2024-03" db="EMBL/GenBank/DDBJ databases">
        <title>Human intestinal bacterial collection.</title>
        <authorList>
            <person name="Pauvert C."/>
            <person name="Hitch T.C.A."/>
            <person name="Clavel T."/>
        </authorList>
    </citation>
    <scope>NUCLEOTIDE SEQUENCE [LARGE SCALE GENOMIC DNA]</scope>
    <source>
        <strain evidence="4 5">CLA-SR-H025</strain>
    </source>
</reference>
<dbReference type="InterPro" id="IPR035940">
    <property type="entry name" value="CAP_sf"/>
</dbReference>
<dbReference type="PROSITE" id="PS51272">
    <property type="entry name" value="SLH"/>
    <property type="match status" value="2"/>
</dbReference>
<evidence type="ECO:0000313" key="4">
    <source>
        <dbReference type="EMBL" id="MEQ2400422.1"/>
    </source>
</evidence>
<keyword evidence="5" id="KW-1185">Reference proteome</keyword>
<evidence type="ECO:0000256" key="1">
    <source>
        <dbReference type="SAM" id="MobiDB-lite"/>
    </source>
</evidence>
<feature type="region of interest" description="Disordered" evidence="1">
    <location>
        <begin position="220"/>
        <end position="242"/>
    </location>
</feature>